<feature type="domain" description="Isochorismatase-like" evidence="2">
    <location>
        <begin position="42"/>
        <end position="183"/>
    </location>
</feature>
<dbReference type="EMBL" id="BMOD01000001">
    <property type="protein sequence ID" value="GGJ19215.1"/>
    <property type="molecule type" value="Genomic_DNA"/>
</dbReference>
<dbReference type="InterPro" id="IPR036380">
    <property type="entry name" value="Isochorismatase-like_sf"/>
</dbReference>
<evidence type="ECO:0000313" key="4">
    <source>
        <dbReference type="Proteomes" id="UP000632222"/>
    </source>
</evidence>
<dbReference type="InterPro" id="IPR050272">
    <property type="entry name" value="Isochorismatase-like_hydrls"/>
</dbReference>
<dbReference type="InterPro" id="IPR000868">
    <property type="entry name" value="Isochorismatase-like_dom"/>
</dbReference>
<gene>
    <name evidence="3" type="ORF">GCM10008938_01590</name>
</gene>
<name>A0ABQ2CTC9_9DEIO</name>
<dbReference type="PANTHER" id="PTHR43540">
    <property type="entry name" value="PEROXYUREIDOACRYLATE/UREIDOACRYLATE AMIDOHYDROLASE-RELATED"/>
    <property type="match status" value="1"/>
</dbReference>
<evidence type="ECO:0000256" key="1">
    <source>
        <dbReference type="ARBA" id="ARBA00022801"/>
    </source>
</evidence>
<organism evidence="3 4">
    <name type="scientific">Deinococcus roseus</name>
    <dbReference type="NCBI Taxonomy" id="392414"/>
    <lineage>
        <taxon>Bacteria</taxon>
        <taxon>Thermotogati</taxon>
        <taxon>Deinococcota</taxon>
        <taxon>Deinococci</taxon>
        <taxon>Deinococcales</taxon>
        <taxon>Deinococcaceae</taxon>
        <taxon>Deinococcus</taxon>
    </lineage>
</organism>
<dbReference type="GO" id="GO:0016787">
    <property type="term" value="F:hydrolase activity"/>
    <property type="evidence" value="ECO:0007669"/>
    <property type="project" value="UniProtKB-KW"/>
</dbReference>
<keyword evidence="4" id="KW-1185">Reference proteome</keyword>
<dbReference type="Proteomes" id="UP000632222">
    <property type="component" value="Unassembled WGS sequence"/>
</dbReference>
<dbReference type="SUPFAM" id="SSF52499">
    <property type="entry name" value="Isochorismatase-like hydrolases"/>
    <property type="match status" value="1"/>
</dbReference>
<reference evidence="4" key="1">
    <citation type="journal article" date="2019" name="Int. J. Syst. Evol. Microbiol.">
        <title>The Global Catalogue of Microorganisms (GCM) 10K type strain sequencing project: providing services to taxonomists for standard genome sequencing and annotation.</title>
        <authorList>
            <consortium name="The Broad Institute Genomics Platform"/>
            <consortium name="The Broad Institute Genome Sequencing Center for Infectious Disease"/>
            <person name="Wu L."/>
            <person name="Ma J."/>
        </authorList>
    </citation>
    <scope>NUCLEOTIDE SEQUENCE [LARGE SCALE GENOMIC DNA]</scope>
    <source>
        <strain evidence="4">JCM 14370</strain>
    </source>
</reference>
<evidence type="ECO:0000259" key="2">
    <source>
        <dbReference type="Pfam" id="PF00857"/>
    </source>
</evidence>
<comment type="caution">
    <text evidence="3">The sequence shown here is derived from an EMBL/GenBank/DDBJ whole genome shotgun (WGS) entry which is preliminary data.</text>
</comment>
<dbReference type="Pfam" id="PF00857">
    <property type="entry name" value="Isochorismatase"/>
    <property type="match status" value="1"/>
</dbReference>
<accession>A0ABQ2CTC9</accession>
<evidence type="ECO:0000313" key="3">
    <source>
        <dbReference type="EMBL" id="GGJ19215.1"/>
    </source>
</evidence>
<dbReference type="Gene3D" id="3.40.50.850">
    <property type="entry name" value="Isochorismatase-like"/>
    <property type="match status" value="1"/>
</dbReference>
<sequence>MHPAYLQESQIHAIKMSQSVRLLAVYALKIPTHTQYSDGMKTALLVIDVQDSFKALPRWQKRSNPQFEENLSHLILEFRAQGHEIIWITHQEFDSPDNPFHPEHPAYRLMDFVERKPGEVLFEKSTRNSFTSTGLQQYLTQKGIGHLVITGIQTEQCCETTTRVAGDFGYRVSFVTEATQTFPIKHWARDEHISTDEIIKATEYHLAGRFATIHTVDSLLGQLQTGKEPVLL</sequence>
<keyword evidence="1 3" id="KW-0378">Hydrolase</keyword>
<protein>
    <submittedName>
        <fullName evidence="3">Hydrolase</fullName>
    </submittedName>
</protein>
<proteinExistence type="predicted"/>